<reference evidence="1" key="1">
    <citation type="submission" date="2014-05" db="EMBL/GenBank/DDBJ databases">
        <title>The transcriptome of the halophilic microalga Tetraselmis sp. GSL018 isolated from the Great Salt Lake, Utah.</title>
        <authorList>
            <person name="Jinkerson R.E."/>
            <person name="D'Adamo S."/>
            <person name="Posewitz M.C."/>
        </authorList>
    </citation>
    <scope>NUCLEOTIDE SEQUENCE</scope>
    <source>
        <strain evidence="1">GSL018</strain>
    </source>
</reference>
<protein>
    <submittedName>
        <fullName evidence="1">Uncharacterized protein</fullName>
    </submittedName>
</protein>
<dbReference type="EMBL" id="GBEZ01015221">
    <property type="protein sequence ID" value="JAC70922.1"/>
    <property type="molecule type" value="Transcribed_RNA"/>
</dbReference>
<accession>A0A061RD83</accession>
<organism evidence="1">
    <name type="scientific">Tetraselmis sp. GSL018</name>
    <dbReference type="NCBI Taxonomy" id="582737"/>
    <lineage>
        <taxon>Eukaryota</taxon>
        <taxon>Viridiplantae</taxon>
        <taxon>Chlorophyta</taxon>
        <taxon>core chlorophytes</taxon>
        <taxon>Chlorodendrophyceae</taxon>
        <taxon>Chlorodendrales</taxon>
        <taxon>Chlorodendraceae</taxon>
        <taxon>Tetraselmis</taxon>
    </lineage>
</organism>
<gene>
    <name evidence="1" type="ORF">TSPGSL018_3090</name>
</gene>
<name>A0A061RD83_9CHLO</name>
<sequence>MPEHTFSDIVSDGAAAFERLLAAGLRPEQVALAGDSPRAGTWPSAWP</sequence>
<dbReference type="AlphaFoldDB" id="A0A061RD83"/>
<evidence type="ECO:0000313" key="1">
    <source>
        <dbReference type="EMBL" id="JAC70922.1"/>
    </source>
</evidence>
<proteinExistence type="predicted"/>